<protein>
    <submittedName>
        <fullName evidence="2">PepSY domain-containing protein</fullName>
    </submittedName>
</protein>
<evidence type="ECO:0000313" key="2">
    <source>
        <dbReference type="EMBL" id="MCO5399668.1"/>
    </source>
</evidence>
<dbReference type="EMBL" id="JAMXHT010000005">
    <property type="protein sequence ID" value="MCO5399668.1"/>
    <property type="molecule type" value="Genomic_DNA"/>
</dbReference>
<proteinExistence type="predicted"/>
<reference evidence="2" key="2">
    <citation type="journal article" date="2023" name="Front. Microbiol.">
        <title>Ralstonia chuxiongensis sp. nov., Ralstonia mojiangensis sp. nov., and Ralstonia soli sp. nov., isolated from tobacco fields, are three novel species in the family Burkholderiaceae.</title>
        <authorList>
            <person name="Lu C.H."/>
            <person name="Zhang Y.Y."/>
            <person name="Jiang N."/>
            <person name="Chen W."/>
            <person name="Shao X."/>
            <person name="Zhao Z.M."/>
            <person name="Lu W.L."/>
            <person name="Hu X."/>
            <person name="Xi Y.X."/>
            <person name="Zou S.Y."/>
            <person name="Wei Q.J."/>
            <person name="Lin Z.L."/>
            <person name="Gong L."/>
            <person name="Gai X.T."/>
            <person name="Zhang L.Q."/>
            <person name="Li J.Y."/>
            <person name="Jin Y."/>
            <person name="Xia Z.Y."/>
        </authorList>
    </citation>
    <scope>NUCLEOTIDE SEQUENCE</scope>
    <source>
        <strain evidence="2">21MJYT02-11</strain>
    </source>
</reference>
<keyword evidence="1" id="KW-0812">Transmembrane</keyword>
<evidence type="ECO:0000256" key="1">
    <source>
        <dbReference type="SAM" id="Phobius"/>
    </source>
</evidence>
<reference evidence="2" key="1">
    <citation type="submission" date="2022-06" db="EMBL/GenBank/DDBJ databases">
        <authorList>
            <person name="Lu C.-H."/>
        </authorList>
    </citation>
    <scope>NUCLEOTIDE SEQUENCE</scope>
    <source>
        <strain evidence="2">21MJYT02-11</strain>
    </source>
</reference>
<dbReference type="Proteomes" id="UP001162811">
    <property type="component" value="Unassembled WGS sequence"/>
</dbReference>
<keyword evidence="1" id="KW-0472">Membrane</keyword>
<comment type="caution">
    <text evidence="2">The sequence shown here is derived from an EMBL/GenBank/DDBJ whole genome shotgun (WGS) entry which is preliminary data.</text>
</comment>
<name>A0ABT1AMM2_9RALS</name>
<feature type="transmembrane region" description="Helical" evidence="1">
    <location>
        <begin position="338"/>
        <end position="366"/>
    </location>
</feature>
<feature type="transmembrane region" description="Helical" evidence="1">
    <location>
        <begin position="145"/>
        <end position="163"/>
    </location>
</feature>
<accession>A0ABT1AMM2</accession>
<organism evidence="2 3">
    <name type="scientific">Ralstonia soli</name>
    <dbReference type="NCBI Taxonomy" id="2953896"/>
    <lineage>
        <taxon>Bacteria</taxon>
        <taxon>Pseudomonadati</taxon>
        <taxon>Pseudomonadota</taxon>
        <taxon>Betaproteobacteria</taxon>
        <taxon>Burkholderiales</taxon>
        <taxon>Burkholderiaceae</taxon>
        <taxon>Ralstonia</taxon>
    </lineage>
</organism>
<dbReference type="Pfam" id="PF03929">
    <property type="entry name" value="PepSY_TM"/>
    <property type="match status" value="1"/>
</dbReference>
<gene>
    <name evidence="2" type="ORF">NG900_15825</name>
</gene>
<dbReference type="InterPro" id="IPR005625">
    <property type="entry name" value="PepSY-ass_TM"/>
</dbReference>
<dbReference type="PANTHER" id="PTHR34219:SF3">
    <property type="entry name" value="BLL7967 PROTEIN"/>
    <property type="match status" value="1"/>
</dbReference>
<keyword evidence="3" id="KW-1185">Reference proteome</keyword>
<keyword evidence="1" id="KW-1133">Transmembrane helix</keyword>
<sequence>MLRRVLFRLHWLIGLSASVVLAVVGATGALMAYDEELLRWLNPGVLSLPARTGPAPTLPQVAAQARAAVPERPVTFITAASAPTEPWRVWYAWPPGKRGGSSRGELRYIDPATGTLLPEARGQRFFATVKLLHRTLLANEIGKQMVGACTVALVVMALSGLYLRWPRRMANCWNWRSWRSWLVIRWGRAGRIRWWDVHTVIGTLVLPLYVLAAFSGLYWAYDWYREGLQRMAGMPVIAKTKPIEGPSKPLDDAALARVWNSFITSAPAYGTATLRIDDARNGKVDINWLPADAPHDRAFNRVTLDAATGAVARNEHFADKPPMQRLLAGMLPLHNGRYFGPLGVVLVLIGALMLPVFAATGWWLYLDRRRRAQPQRHRQGVPARAG</sequence>
<feature type="transmembrane region" description="Helical" evidence="1">
    <location>
        <begin position="12"/>
        <end position="33"/>
    </location>
</feature>
<evidence type="ECO:0000313" key="3">
    <source>
        <dbReference type="Proteomes" id="UP001162811"/>
    </source>
</evidence>
<feature type="transmembrane region" description="Helical" evidence="1">
    <location>
        <begin position="195"/>
        <end position="221"/>
    </location>
</feature>
<dbReference type="RefSeq" id="WP_252682077.1">
    <property type="nucleotide sequence ID" value="NZ_JAMXHT010000005.1"/>
</dbReference>
<dbReference type="PANTHER" id="PTHR34219">
    <property type="entry name" value="IRON-REGULATED INNER MEMBRANE PROTEIN-RELATED"/>
    <property type="match status" value="1"/>
</dbReference>